<dbReference type="Gene3D" id="3.30.590.10">
    <property type="entry name" value="Glutamine synthetase/guanido kinase, catalytic domain"/>
    <property type="match status" value="1"/>
</dbReference>
<feature type="short sequence motif" description="RDXXRA motif of the pArg binding pocket involved in allosteric regulation" evidence="5">
    <location>
        <begin position="326"/>
        <end position="331"/>
    </location>
</feature>
<keyword evidence="1 5" id="KW-0808">Transferase</keyword>
<dbReference type="Proteomes" id="UP000301475">
    <property type="component" value="Chromosome"/>
</dbReference>
<dbReference type="InterPro" id="IPR022415">
    <property type="entry name" value="ATP-guanido_PTrfase_AS"/>
</dbReference>
<comment type="caution">
    <text evidence="5">Lacks conserved residue(s) required for the propagation of feature annotation.</text>
</comment>
<dbReference type="InterPro" id="IPR023660">
    <property type="entry name" value="Arg_Kinase"/>
</dbReference>
<feature type="binding site" evidence="5 6">
    <location>
        <position position="82"/>
    </location>
    <ligand>
        <name>ATP</name>
        <dbReference type="ChEBI" id="CHEBI:30616"/>
    </ligand>
</feature>
<dbReference type="HAMAP" id="MF_00602">
    <property type="entry name" value="Prot_Arg_kinase"/>
    <property type="match status" value="1"/>
</dbReference>
<dbReference type="InterPro" id="IPR022414">
    <property type="entry name" value="ATP-guanido_PTrfase_cat"/>
</dbReference>
<dbReference type="InterPro" id="IPR014746">
    <property type="entry name" value="Gln_synth/guanido_kin_cat_dom"/>
</dbReference>
<feature type="binding site" evidence="5 6">
    <location>
        <position position="116"/>
    </location>
    <ligand>
        <name>ATP</name>
        <dbReference type="ChEBI" id="CHEBI:30616"/>
    </ligand>
</feature>
<dbReference type="GO" id="GO:0004111">
    <property type="term" value="F:creatine kinase activity"/>
    <property type="evidence" value="ECO:0007669"/>
    <property type="project" value="InterPro"/>
</dbReference>
<keyword evidence="4 5" id="KW-0067">ATP-binding</keyword>
<evidence type="ECO:0000259" key="8">
    <source>
        <dbReference type="PROSITE" id="PS51510"/>
    </source>
</evidence>
<name>A0A4V1G4W8_9FIRM</name>
<evidence type="ECO:0000256" key="3">
    <source>
        <dbReference type="ARBA" id="ARBA00022777"/>
    </source>
</evidence>
<dbReference type="EMBL" id="CP039381">
    <property type="protein sequence ID" value="QCT06173.1"/>
    <property type="molecule type" value="Genomic_DNA"/>
</dbReference>
<feature type="binding site" evidence="5 6">
    <location>
        <begin position="17"/>
        <end position="21"/>
    </location>
    <ligand>
        <name>ATP</name>
        <dbReference type="ChEBI" id="CHEBI:30616"/>
    </ligand>
</feature>
<keyword evidence="3 5" id="KW-0418">Kinase</keyword>
<evidence type="ECO:0000256" key="4">
    <source>
        <dbReference type="ARBA" id="ARBA00022840"/>
    </source>
</evidence>
<dbReference type="OrthoDB" id="9791353at2"/>
<comment type="similarity">
    <text evidence="5 6 7">Belongs to the ATP:guanido phosphotransferase family.</text>
</comment>
<organism evidence="9 10">
    <name type="scientific">Ruminococcus bovis</name>
    <dbReference type="NCBI Taxonomy" id="2564099"/>
    <lineage>
        <taxon>Bacteria</taxon>
        <taxon>Bacillati</taxon>
        <taxon>Bacillota</taxon>
        <taxon>Clostridia</taxon>
        <taxon>Eubacteriales</taxon>
        <taxon>Oscillospiraceae</taxon>
        <taxon>Ruminococcus</taxon>
    </lineage>
</organism>
<dbReference type="PROSITE" id="PS00112">
    <property type="entry name" value="PHOSPHAGEN_KINASE"/>
    <property type="match status" value="1"/>
</dbReference>
<evidence type="ECO:0000256" key="1">
    <source>
        <dbReference type="ARBA" id="ARBA00022679"/>
    </source>
</evidence>
<accession>A0A4V1G4W8</accession>
<dbReference type="AlphaFoldDB" id="A0A4V1G4W8"/>
<dbReference type="GO" id="GO:0005524">
    <property type="term" value="F:ATP binding"/>
    <property type="evidence" value="ECO:0007669"/>
    <property type="project" value="UniProtKB-UniRule"/>
</dbReference>
<feature type="binding site" evidence="5 6">
    <location>
        <begin position="167"/>
        <end position="171"/>
    </location>
    <ligand>
        <name>ATP</name>
        <dbReference type="ChEBI" id="CHEBI:30616"/>
    </ligand>
</feature>
<reference evidence="9 10" key="1">
    <citation type="submission" date="2019-04" db="EMBL/GenBank/DDBJ databases">
        <authorList>
            <person name="Embree M."/>
            <person name="Gaffney J.R."/>
        </authorList>
    </citation>
    <scope>NUCLEOTIDE SEQUENCE [LARGE SCALE GENOMIC DNA]</scope>
    <source>
        <strain evidence="9 10">JE7A12</strain>
    </source>
</reference>
<dbReference type="Pfam" id="PF00217">
    <property type="entry name" value="ATP-gua_Ptrans"/>
    <property type="match status" value="1"/>
</dbReference>
<protein>
    <recommendedName>
        <fullName evidence="5">Protein-arginine kinase</fullName>
        <ecNumber evidence="5">2.7.14.1</ecNumber>
    </recommendedName>
</protein>
<comment type="catalytic activity">
    <reaction evidence="5">
        <text>L-arginyl-[protein] + ATP = N(omega)-phospho-L-arginyl-[protein] + ADP + H(+)</text>
        <dbReference type="Rhea" id="RHEA:43384"/>
        <dbReference type="Rhea" id="RHEA-COMP:10532"/>
        <dbReference type="Rhea" id="RHEA-COMP:10533"/>
        <dbReference type="ChEBI" id="CHEBI:15378"/>
        <dbReference type="ChEBI" id="CHEBI:29965"/>
        <dbReference type="ChEBI" id="CHEBI:30616"/>
        <dbReference type="ChEBI" id="CHEBI:83226"/>
        <dbReference type="ChEBI" id="CHEBI:456216"/>
        <dbReference type="EC" id="2.7.14.1"/>
    </reaction>
</comment>
<evidence type="ECO:0000256" key="6">
    <source>
        <dbReference type="PROSITE-ProRule" id="PRU00843"/>
    </source>
</evidence>
<evidence type="ECO:0000313" key="10">
    <source>
        <dbReference type="Proteomes" id="UP000301475"/>
    </source>
</evidence>
<dbReference type="EC" id="2.7.14.1" evidence="5"/>
<gene>
    <name evidence="5" type="primary">mcsB</name>
    <name evidence="9" type="ORF">E5Z56_01775</name>
</gene>
<dbReference type="PROSITE" id="PS51510">
    <property type="entry name" value="PHOSPHAGEN_KINASE_C"/>
    <property type="match status" value="1"/>
</dbReference>
<dbReference type="GO" id="GO:0005615">
    <property type="term" value="C:extracellular space"/>
    <property type="evidence" value="ECO:0007669"/>
    <property type="project" value="TreeGrafter"/>
</dbReference>
<comment type="function">
    <text evidence="5">Catalyzes the specific phosphorylation of arginine residues in proteins.</text>
</comment>
<dbReference type="PANTHER" id="PTHR11547">
    <property type="entry name" value="ARGININE OR CREATINE KINASE"/>
    <property type="match status" value="1"/>
</dbReference>
<dbReference type="CDD" id="cd07930">
    <property type="entry name" value="bacterial_phosphagen_kinase"/>
    <property type="match status" value="1"/>
</dbReference>
<evidence type="ECO:0000256" key="2">
    <source>
        <dbReference type="ARBA" id="ARBA00022741"/>
    </source>
</evidence>
<keyword evidence="10" id="KW-1185">Reference proteome</keyword>
<comment type="activity regulation">
    <text evidence="5">Appears to be allosterically activated by the binding of pArg-containing polypeptides to the pArg-binding pocket localized in the C-terminal domain of McsB.</text>
</comment>
<sequence length="339" mass="37920">MKSRQWRTTMDNNIVISTRIRLARNLKDYPFPCRLSDKGKAEVDEKVRKALINGNSAIAKDFQYIDFDNMSETMKVSLVEKHLVSPEFISNTSGRAVLLLNNGTVSIMLNEEDHIRLQVIENGFCLDEAYDLADKLDTLLDEQLNFAFNEKLGYLTQCPTNLGTGMRASVMLHLPALKKSGAMNMLANNLNKLGLTIRGAHGEGSSSEGAIYQLSNQVSLGISEKSAIENLKNITNQLISQELKQRETLVKSIETKDKVMRSLGILKTAYIMSHKEAVNLLSNVRFGISTGLIDNINIETINDLLVEIQPATLMTILGEQITVKDRDISRAEYIRNKLN</sequence>
<dbReference type="InterPro" id="IPR000749">
    <property type="entry name" value="ATP-guanido_PTrfase"/>
</dbReference>
<keyword evidence="2 5" id="KW-0547">Nucleotide-binding</keyword>
<proteinExistence type="inferred from homology"/>
<dbReference type="KEGG" id="ruj:E5Z56_01775"/>
<evidence type="ECO:0000313" key="9">
    <source>
        <dbReference type="EMBL" id="QCT06173.1"/>
    </source>
</evidence>
<dbReference type="PANTHER" id="PTHR11547:SF38">
    <property type="entry name" value="ARGININE KINASE 1-RELATED"/>
    <property type="match status" value="1"/>
</dbReference>
<feature type="binding site" evidence="6">
    <location>
        <begin position="198"/>
        <end position="203"/>
    </location>
    <ligand>
        <name>ATP</name>
        <dbReference type="ChEBI" id="CHEBI:30616"/>
    </ligand>
</feature>
<feature type="domain" description="Phosphagen kinase C-terminal" evidence="8">
    <location>
        <begin position="14"/>
        <end position="245"/>
    </location>
</feature>
<dbReference type="GO" id="GO:0046314">
    <property type="term" value="P:phosphocreatine biosynthetic process"/>
    <property type="evidence" value="ECO:0007669"/>
    <property type="project" value="InterPro"/>
</dbReference>
<dbReference type="NCBIfam" id="NF002194">
    <property type="entry name" value="PRK01059.1-4"/>
    <property type="match status" value="1"/>
</dbReference>
<evidence type="ECO:0000256" key="7">
    <source>
        <dbReference type="RuleBase" id="RU000505"/>
    </source>
</evidence>
<keyword evidence="5" id="KW-0021">Allosteric enzyme</keyword>
<dbReference type="SUPFAM" id="SSF55931">
    <property type="entry name" value="Glutamine synthetase/guanido kinase"/>
    <property type="match status" value="1"/>
</dbReference>
<dbReference type="GO" id="GO:1990424">
    <property type="term" value="F:protein arginine kinase activity"/>
    <property type="evidence" value="ECO:0007669"/>
    <property type="project" value="UniProtKB-EC"/>
</dbReference>
<evidence type="ECO:0000256" key="5">
    <source>
        <dbReference type="HAMAP-Rule" id="MF_00602"/>
    </source>
</evidence>